<sequence>MSRVLLRSLFALAVVAAAVLIGWRVLKPAEVLATVRPPLAPARMDGPGATGQLATAPLIVAGQVRVYASKRQVRADAPVDAKTVYTAVWSFRRWPEQLSGVVASGATVVSRWSDGDLVAIDGATGRIVWRAAGPPGPGFEGHRTGSATVWAPAGLRVAGPSVLVTAGGQLFAYAMSTGTPIWSATCAQAFTTAAAAQVVCPSGVFDAATGAPVASFPPGPYTPVGCDVASSSCAGLRDGAGHGWLTTSPAPVRATPLDRPDADVAAGLVVDPDGHAVDAVTGAARHDYPAGTQVLGASSGRAVLLTPDRTLLAVDPRTGVTIASFPLVHKREGTDWDPGRWQVTERYVAVERLRPDRPDDPDTPGYYFSADPVVVAAI</sequence>
<name>A0ABW2HKT7_9ACTN</name>
<dbReference type="EMBL" id="JBHTBJ010000004">
    <property type="protein sequence ID" value="MFC7273852.1"/>
    <property type="molecule type" value="Genomic_DNA"/>
</dbReference>
<evidence type="ECO:0000259" key="1">
    <source>
        <dbReference type="Pfam" id="PF13360"/>
    </source>
</evidence>
<comment type="caution">
    <text evidence="2">The sequence shown here is derived from an EMBL/GenBank/DDBJ whole genome shotgun (WGS) entry which is preliminary data.</text>
</comment>
<dbReference type="RefSeq" id="WP_378965482.1">
    <property type="nucleotide sequence ID" value="NZ_JBHTBJ010000004.1"/>
</dbReference>
<feature type="domain" description="Pyrrolo-quinoline quinone repeat" evidence="1">
    <location>
        <begin position="114"/>
        <end position="193"/>
    </location>
</feature>
<evidence type="ECO:0000313" key="2">
    <source>
        <dbReference type="EMBL" id="MFC7273852.1"/>
    </source>
</evidence>
<evidence type="ECO:0000313" key="3">
    <source>
        <dbReference type="Proteomes" id="UP001596548"/>
    </source>
</evidence>
<dbReference type="Gene3D" id="2.130.10.10">
    <property type="entry name" value="YVTN repeat-like/Quinoprotein amine dehydrogenase"/>
    <property type="match status" value="1"/>
</dbReference>
<organism evidence="2 3">
    <name type="scientific">Paractinoplanes rhizophilus</name>
    <dbReference type="NCBI Taxonomy" id="1416877"/>
    <lineage>
        <taxon>Bacteria</taxon>
        <taxon>Bacillati</taxon>
        <taxon>Actinomycetota</taxon>
        <taxon>Actinomycetes</taxon>
        <taxon>Micromonosporales</taxon>
        <taxon>Micromonosporaceae</taxon>
        <taxon>Paractinoplanes</taxon>
    </lineage>
</organism>
<dbReference type="InterPro" id="IPR015943">
    <property type="entry name" value="WD40/YVTN_repeat-like_dom_sf"/>
</dbReference>
<dbReference type="SUPFAM" id="SSF50998">
    <property type="entry name" value="Quinoprotein alcohol dehydrogenase-like"/>
    <property type="match status" value="1"/>
</dbReference>
<keyword evidence="3" id="KW-1185">Reference proteome</keyword>
<reference evidence="3" key="1">
    <citation type="journal article" date="2019" name="Int. J. Syst. Evol. Microbiol.">
        <title>The Global Catalogue of Microorganisms (GCM) 10K type strain sequencing project: providing services to taxonomists for standard genome sequencing and annotation.</title>
        <authorList>
            <consortium name="The Broad Institute Genomics Platform"/>
            <consortium name="The Broad Institute Genome Sequencing Center for Infectious Disease"/>
            <person name="Wu L."/>
            <person name="Ma J."/>
        </authorList>
    </citation>
    <scope>NUCLEOTIDE SEQUENCE [LARGE SCALE GENOMIC DNA]</scope>
    <source>
        <strain evidence="3">XZYJT-10</strain>
    </source>
</reference>
<dbReference type="InterPro" id="IPR011047">
    <property type="entry name" value="Quinoprotein_ADH-like_sf"/>
</dbReference>
<proteinExistence type="predicted"/>
<accession>A0ABW2HKT7</accession>
<dbReference type="Proteomes" id="UP001596548">
    <property type="component" value="Unassembled WGS sequence"/>
</dbReference>
<dbReference type="Pfam" id="PF13360">
    <property type="entry name" value="PQQ_2"/>
    <property type="match status" value="1"/>
</dbReference>
<gene>
    <name evidence="2" type="ORF">ACFQS1_07670</name>
</gene>
<dbReference type="InterPro" id="IPR002372">
    <property type="entry name" value="PQQ_rpt_dom"/>
</dbReference>
<protein>
    <submittedName>
        <fullName evidence="2">PQQ-binding-like beta-propeller repeat protein</fullName>
    </submittedName>
</protein>